<name>A0A7J6JFM2_COLFN</name>
<feature type="compositionally biased region" description="Gly residues" evidence="1">
    <location>
        <begin position="12"/>
        <end position="23"/>
    </location>
</feature>
<sequence length="106" mass="11317">MVEQRPRQIARPGGGEGPPGTTGDGTPLDSDYDPWTANTVTVQPDIQETECHVRSPTLAAIYSKNRTGLLRLLKGEEMGMESFALSALLCRAVAGVYGRTTGRDPG</sequence>
<feature type="region of interest" description="Disordered" evidence="1">
    <location>
        <begin position="1"/>
        <end position="35"/>
    </location>
</feature>
<dbReference type="EMBL" id="ANPB02000002">
    <property type="protein sequence ID" value="KAF4488493.1"/>
    <property type="molecule type" value="Genomic_DNA"/>
</dbReference>
<evidence type="ECO:0000313" key="2">
    <source>
        <dbReference type="EMBL" id="KAF4488493.1"/>
    </source>
</evidence>
<comment type="caution">
    <text evidence="2">The sequence shown here is derived from an EMBL/GenBank/DDBJ whole genome shotgun (WGS) entry which is preliminary data.</text>
</comment>
<evidence type="ECO:0000313" key="3">
    <source>
        <dbReference type="Proteomes" id="UP000011096"/>
    </source>
</evidence>
<keyword evidence="3" id="KW-1185">Reference proteome</keyword>
<evidence type="ECO:0000256" key="1">
    <source>
        <dbReference type="SAM" id="MobiDB-lite"/>
    </source>
</evidence>
<protein>
    <submittedName>
        <fullName evidence="2">Uncharacterized protein</fullName>
    </submittedName>
</protein>
<gene>
    <name evidence="2" type="ORF">CGGC5_v003503</name>
</gene>
<dbReference type="InParanoid" id="A0A7J6JFM2"/>
<reference evidence="2 3" key="1">
    <citation type="submission" date="2012-08" db="EMBL/GenBank/DDBJ databases">
        <authorList>
            <person name="Gan P.H.P."/>
            <person name="Ikeda K."/>
            <person name="Irieda H."/>
            <person name="Narusaka M."/>
            <person name="O'Connell R.J."/>
            <person name="Narusaka Y."/>
            <person name="Takano Y."/>
            <person name="Kubo Y."/>
            <person name="Shirasu K."/>
        </authorList>
    </citation>
    <scope>NUCLEOTIDE SEQUENCE [LARGE SCALE GENOMIC DNA]</scope>
    <source>
        <strain evidence="2 3">Nara gc5</strain>
    </source>
</reference>
<dbReference type="RefSeq" id="XP_066009379.1">
    <property type="nucleotide sequence ID" value="XM_066151134.1"/>
</dbReference>
<accession>A0A7J6JFM2</accession>
<proteinExistence type="predicted"/>
<dbReference type="GeneID" id="90979692"/>
<dbReference type="AlphaFoldDB" id="A0A7J6JFM2"/>
<organism evidence="2 3">
    <name type="scientific">Colletotrichum fructicola (strain Nara gc5)</name>
    <name type="common">Anthracnose fungus</name>
    <name type="synonym">Colletotrichum gloeosporioides (strain Nara gc5)</name>
    <dbReference type="NCBI Taxonomy" id="1213859"/>
    <lineage>
        <taxon>Eukaryota</taxon>
        <taxon>Fungi</taxon>
        <taxon>Dikarya</taxon>
        <taxon>Ascomycota</taxon>
        <taxon>Pezizomycotina</taxon>
        <taxon>Sordariomycetes</taxon>
        <taxon>Hypocreomycetidae</taxon>
        <taxon>Glomerellales</taxon>
        <taxon>Glomerellaceae</taxon>
        <taxon>Colletotrichum</taxon>
        <taxon>Colletotrichum gloeosporioides species complex</taxon>
    </lineage>
</organism>
<dbReference type="Proteomes" id="UP000011096">
    <property type="component" value="Unassembled WGS sequence"/>
</dbReference>
<reference evidence="2 3" key="2">
    <citation type="submission" date="2020-04" db="EMBL/GenBank/DDBJ databases">
        <title>Genome sequencing and assembly of multiple isolates from the Colletotrichum gloeosporioides species complex.</title>
        <authorList>
            <person name="Gan P."/>
            <person name="Shirasu K."/>
        </authorList>
    </citation>
    <scope>NUCLEOTIDE SEQUENCE [LARGE SCALE GENOMIC DNA]</scope>
    <source>
        <strain evidence="2 3">Nara gc5</strain>
    </source>
</reference>